<reference evidence="3" key="1">
    <citation type="journal article" date="2019" name="Sci. Rep.">
        <title>Draft genome of Tanacetum cinerariifolium, the natural source of mosquito coil.</title>
        <authorList>
            <person name="Yamashiro T."/>
            <person name="Shiraishi A."/>
            <person name="Satake H."/>
            <person name="Nakayama K."/>
        </authorList>
    </citation>
    <scope>NUCLEOTIDE SEQUENCE</scope>
</reference>
<feature type="region of interest" description="Disordered" evidence="1">
    <location>
        <begin position="434"/>
        <end position="481"/>
    </location>
</feature>
<dbReference type="InterPro" id="IPR056924">
    <property type="entry name" value="SH3_Tf2-1"/>
</dbReference>
<dbReference type="Gene3D" id="3.30.420.10">
    <property type="entry name" value="Ribonuclease H-like superfamily/Ribonuclease H"/>
    <property type="match status" value="1"/>
</dbReference>
<feature type="compositionally biased region" description="Low complexity" evidence="1">
    <location>
        <begin position="457"/>
        <end position="478"/>
    </location>
</feature>
<evidence type="ECO:0000259" key="2">
    <source>
        <dbReference type="PROSITE" id="PS50994"/>
    </source>
</evidence>
<dbReference type="InterPro" id="IPR001584">
    <property type="entry name" value="Integrase_cat-core"/>
</dbReference>
<gene>
    <name evidence="3" type="ORF">Tci_009824</name>
</gene>
<protein>
    <submittedName>
        <fullName evidence="3">Reverse transcriptase domain-containing protein</fullName>
    </submittedName>
</protein>
<dbReference type="PANTHER" id="PTHR37984:SF15">
    <property type="entry name" value="INTEGRASE CATALYTIC DOMAIN-CONTAINING PROTEIN"/>
    <property type="match status" value="1"/>
</dbReference>
<organism evidence="3">
    <name type="scientific">Tanacetum cinerariifolium</name>
    <name type="common">Dalmatian daisy</name>
    <name type="synonym">Chrysanthemum cinerariifolium</name>
    <dbReference type="NCBI Taxonomy" id="118510"/>
    <lineage>
        <taxon>Eukaryota</taxon>
        <taxon>Viridiplantae</taxon>
        <taxon>Streptophyta</taxon>
        <taxon>Embryophyta</taxon>
        <taxon>Tracheophyta</taxon>
        <taxon>Spermatophyta</taxon>
        <taxon>Magnoliopsida</taxon>
        <taxon>eudicotyledons</taxon>
        <taxon>Gunneridae</taxon>
        <taxon>Pentapetalae</taxon>
        <taxon>asterids</taxon>
        <taxon>campanulids</taxon>
        <taxon>Asterales</taxon>
        <taxon>Asteraceae</taxon>
        <taxon>Asteroideae</taxon>
        <taxon>Anthemideae</taxon>
        <taxon>Anthemidinae</taxon>
        <taxon>Tanacetum</taxon>
    </lineage>
</organism>
<evidence type="ECO:0000313" key="3">
    <source>
        <dbReference type="EMBL" id="GEU37846.1"/>
    </source>
</evidence>
<proteinExistence type="predicted"/>
<dbReference type="GO" id="GO:0015074">
    <property type="term" value="P:DNA integration"/>
    <property type="evidence" value="ECO:0007669"/>
    <property type="project" value="InterPro"/>
</dbReference>
<dbReference type="GO" id="GO:0003964">
    <property type="term" value="F:RNA-directed DNA polymerase activity"/>
    <property type="evidence" value="ECO:0007669"/>
    <property type="project" value="UniProtKB-KW"/>
</dbReference>
<dbReference type="AlphaFoldDB" id="A0A6L2JLK0"/>
<dbReference type="InterPro" id="IPR012337">
    <property type="entry name" value="RNaseH-like_sf"/>
</dbReference>
<evidence type="ECO:0000256" key="1">
    <source>
        <dbReference type="SAM" id="MobiDB-lite"/>
    </source>
</evidence>
<dbReference type="PANTHER" id="PTHR37984">
    <property type="entry name" value="PROTEIN CBG26694"/>
    <property type="match status" value="1"/>
</dbReference>
<keyword evidence="3" id="KW-0808">Transferase</keyword>
<keyword evidence="3" id="KW-0548">Nucleotidyltransferase</keyword>
<dbReference type="PROSITE" id="PS50994">
    <property type="entry name" value="INTEGRASE"/>
    <property type="match status" value="1"/>
</dbReference>
<dbReference type="InterPro" id="IPR050951">
    <property type="entry name" value="Retrovirus_Pol_polyprotein"/>
</dbReference>
<dbReference type="GO" id="GO:0003676">
    <property type="term" value="F:nucleic acid binding"/>
    <property type="evidence" value="ECO:0007669"/>
    <property type="project" value="InterPro"/>
</dbReference>
<dbReference type="Gene3D" id="2.40.70.10">
    <property type="entry name" value="Acid Proteases"/>
    <property type="match status" value="1"/>
</dbReference>
<dbReference type="Pfam" id="PF08284">
    <property type="entry name" value="RVP_2"/>
    <property type="match status" value="1"/>
</dbReference>
<dbReference type="SUPFAM" id="SSF53098">
    <property type="entry name" value="Ribonuclease H-like"/>
    <property type="match status" value="1"/>
</dbReference>
<sequence>MSTFTHPITIISDFDIEDVFSSTHSLDYIPASPDYFPASSGNTFSDPSEDLSKYLLASLVISPFHDDPFMKVMQAYNVTSDESPIPPQAPIAPPTVLPSSLVLSLSPMFDPQDFFLLEEILPSRKRARFLSSSSIDSSAPPHVFETRESSHKTHLDRHEEHIETTLNHLDKLPLEHIMNIINDQDIKHTISPTPSPDYPLMSYLSGRGMKPLKVNQSPKNLMSQMLIRNGSQEDVTFVAPAMTQAAIRKLVADSVAAALKAQAATMANTDNTNRNTRPRETPVVRKCSYKEFMSCQPFNFKGTEGAVGLIRWFERTESVFFRSNCTEDCKVKFATGTLTEDALSWWNSFAQPIGIEKAYKTTWFDLKKLLTKKYCPRTEELTVLGPTMVPNSEKLIEVFIGGLPRSIKGNVIASKPQTLEEAITITHRLMDQVTKHNSVQRTNDHKRKFDERRTFTNNNYQNNRNNNSNRNNDQQQQNRRQETLRAYTATPTGTADMLETFPCVEDVSYIAQDLGLSSVILATRKKGHYRNQCPKGNNSAHRRAYLLTNKNAHQDPNVVTSTNTVIQGCTLILLNQPFQIDLMPIKLGIFDVVIGMDWLSKYHVRIICDEKVIHIPIDDETLIIQAQVMEKNSDEKRLEDIPVVREFLEFFPEELHGLPLKELNMRQRRWLELLVDYDCKIRYHPGKANVIADALSQKAIKEENIEAENLQGMDKAFEVRPDGTRCIKNQSWLPLFDGLTKSAHFIPVKATDSMETLTRLYIKEIVSQHGVPISIILDHDSHFTFRFWQSMQNALGTQLDMSMTYHLNTDGQSERTIQILEDMLRACVIDFGKGWERHLPMVDFFYNNSYHAGIKATPFEALYGQKCRSPVCWAEVGDVQLTGPEIIYENHRKDSTNSTTLASCKRSAKKLRQCKAKAFRIPCWRSCYVESVTSERCHPIRKASRPFKILKRVRPMAYTLELLEELSNVHNTFHISNLNKYLSDESLVILMKELRLDDKLNFVEEPLEIMDRGVKQLRQSHIPIVKARLGEGNKKWIKEVSHQDQDKQMKRANCSLGEGIKARLGEGNQNWIEEVSHQDQDNFVAKPGCIRGRTRKSYNPRGENKKKMEKYYNAKVRIMTFKPRDFVYHSNKANHAKEGGKLGTKWEGSYDVVEALGRRAYKIRNGNGDILPWTWNVQDQKKCYL</sequence>
<dbReference type="EMBL" id="BKCJ010000980">
    <property type="protein sequence ID" value="GEU37846.1"/>
    <property type="molecule type" value="Genomic_DNA"/>
</dbReference>
<comment type="caution">
    <text evidence="3">The sequence shown here is derived from an EMBL/GenBank/DDBJ whole genome shotgun (WGS) entry which is preliminary data.</text>
</comment>
<dbReference type="InterPro" id="IPR021109">
    <property type="entry name" value="Peptidase_aspartic_dom_sf"/>
</dbReference>
<accession>A0A6L2JLK0</accession>
<feature type="domain" description="Integrase catalytic" evidence="2">
    <location>
        <begin position="681"/>
        <end position="866"/>
    </location>
</feature>
<keyword evidence="3" id="KW-0695">RNA-directed DNA polymerase</keyword>
<dbReference type="Pfam" id="PF24626">
    <property type="entry name" value="SH3_Tf2-1"/>
    <property type="match status" value="1"/>
</dbReference>
<name>A0A6L2JLK0_TANCI</name>
<dbReference type="InterPro" id="IPR036397">
    <property type="entry name" value="RNaseH_sf"/>
</dbReference>